<dbReference type="InterPro" id="IPR007345">
    <property type="entry name" value="Polysacch_pyruvyl_Trfase"/>
</dbReference>
<dbReference type="RefSeq" id="WP_118122080.1">
    <property type="nucleotide sequence ID" value="NZ_CABJFF010000025.1"/>
</dbReference>
<proteinExistence type="predicted"/>
<organism evidence="2 3">
    <name type="scientific">Odoribacter splanchnicus</name>
    <dbReference type="NCBI Taxonomy" id="28118"/>
    <lineage>
        <taxon>Bacteria</taxon>
        <taxon>Pseudomonadati</taxon>
        <taxon>Bacteroidota</taxon>
        <taxon>Bacteroidia</taxon>
        <taxon>Bacteroidales</taxon>
        <taxon>Odoribacteraceae</taxon>
        <taxon>Odoribacter</taxon>
    </lineage>
</organism>
<evidence type="ECO:0000259" key="1">
    <source>
        <dbReference type="Pfam" id="PF04230"/>
    </source>
</evidence>
<feature type="domain" description="Polysaccharide pyruvyl transferase" evidence="1">
    <location>
        <begin position="13"/>
        <end position="301"/>
    </location>
</feature>
<dbReference type="Proteomes" id="UP001212263">
    <property type="component" value="Unassembled WGS sequence"/>
</dbReference>
<dbReference type="EMBL" id="JAQMRD010000009">
    <property type="protein sequence ID" value="MDB9223122.1"/>
    <property type="molecule type" value="Genomic_DNA"/>
</dbReference>
<reference evidence="2" key="1">
    <citation type="submission" date="2023-01" db="EMBL/GenBank/DDBJ databases">
        <title>Human gut microbiome strain richness.</title>
        <authorList>
            <person name="Chen-Liaw A."/>
        </authorList>
    </citation>
    <scope>NUCLEOTIDE SEQUENCE</scope>
    <source>
        <strain evidence="2">RTP21484st1_B7_RTP21484_190118</strain>
    </source>
</reference>
<name>A0AAW6FIL5_9BACT</name>
<dbReference type="GO" id="GO:0016740">
    <property type="term" value="F:transferase activity"/>
    <property type="evidence" value="ECO:0007669"/>
    <property type="project" value="UniProtKB-KW"/>
</dbReference>
<protein>
    <submittedName>
        <fullName evidence="2">Polysaccharide pyruvyl transferase family protein</fullName>
    </submittedName>
</protein>
<evidence type="ECO:0000313" key="2">
    <source>
        <dbReference type="EMBL" id="MDB9223122.1"/>
    </source>
</evidence>
<evidence type="ECO:0000313" key="3">
    <source>
        <dbReference type="Proteomes" id="UP001212263"/>
    </source>
</evidence>
<keyword evidence="2" id="KW-0808">Transferase</keyword>
<gene>
    <name evidence="2" type="ORF">PN645_08900</name>
</gene>
<accession>A0AAW6FIL5</accession>
<sequence length="373" mass="43413">MKIGILTRRAGFNMGSSLQAYAMAKFITDTGYSCRIIDYDEYSGHPLWKVRPFVENIQWNLIRHLPFRNSKYSYLLARACQYRRFKEFEDKHLPLTEKIYGNQKQLVSLEQEFDAFVCGSDQIWSPLLYDPVYYFNFLSKGCNIRTVAYAPSIGIGNALLMRKEQIALMQNIDYISCREEQGAQIIGDITGREVPVVLDPTLMVRPADWEKLVNPVSQFENESYILCYFLGSNVHQSYVDRLRKELCCKIVNIQMFNRLNGTNADYQVSDIGPSEFLGLIRKAKWVCTDSFHAIIFSYIFQRRISVFERFKSTDTQSQNSRIYTLLNILDMEKVLVRNDSVCNMPERVEHLGSCTALEKWKDLSLEFIRKALK</sequence>
<dbReference type="AlphaFoldDB" id="A0AAW6FIL5"/>
<comment type="caution">
    <text evidence="2">The sequence shown here is derived from an EMBL/GenBank/DDBJ whole genome shotgun (WGS) entry which is preliminary data.</text>
</comment>
<dbReference type="Pfam" id="PF04230">
    <property type="entry name" value="PS_pyruv_trans"/>
    <property type="match status" value="1"/>
</dbReference>